<dbReference type="Proteomes" id="UP000009149">
    <property type="component" value="Chromosome"/>
</dbReference>
<dbReference type="KEGG" id="min:Minf_1620"/>
<proteinExistence type="predicted"/>
<evidence type="ECO:0000313" key="2">
    <source>
        <dbReference type="Proteomes" id="UP000009149"/>
    </source>
</evidence>
<protein>
    <submittedName>
        <fullName evidence="1">Uncharacterized protein</fullName>
    </submittedName>
</protein>
<accession>B3DWL1</accession>
<gene>
    <name evidence="1" type="ordered locus">Minf_1620</name>
</gene>
<reference evidence="1 2" key="1">
    <citation type="journal article" date="2008" name="Biol. Direct">
        <title>Complete genome sequence of the extremely acidophilic methanotroph isolate V4, Methylacidiphilum infernorum, a representative of the bacterial phylum Verrucomicrobia.</title>
        <authorList>
            <person name="Hou S."/>
            <person name="Makarova K.S."/>
            <person name="Saw J.H."/>
            <person name="Senin P."/>
            <person name="Ly B.V."/>
            <person name="Zhou Z."/>
            <person name="Ren Y."/>
            <person name="Wang J."/>
            <person name="Galperin M.Y."/>
            <person name="Omelchenko M.V."/>
            <person name="Wolf Y.I."/>
            <person name="Yutin N."/>
            <person name="Koonin E.V."/>
            <person name="Stott M.B."/>
            <person name="Mountain B.W."/>
            <person name="Crowe M.A."/>
            <person name="Smirnova A.V."/>
            <person name="Dunfield P.F."/>
            <person name="Feng L."/>
            <person name="Wang L."/>
            <person name="Alam M."/>
        </authorList>
    </citation>
    <scope>NUCLEOTIDE SEQUENCE [LARGE SCALE GENOMIC DNA]</scope>
    <source>
        <strain evidence="2">Isolate V4</strain>
    </source>
</reference>
<dbReference type="AlphaFoldDB" id="B3DWL1"/>
<dbReference type="HOGENOM" id="CLU_1155361_0_0_0"/>
<sequence>MIKNLKKRELFLIYKKRFYLLKRAAASVMPLRKKKKMIKSRGCGLFLFLFWPFFLSPIVLADQEKRGDVLPGRVEKVFVLAEYGPKLPPENLQNNVDRYMERVSQLFEYYVQRSAAKKKISLLPFTFTPLHGFVAMGFYVSPLGVITEKVFFLDSGDMADLIERCLREALMKMAVLDPPSKDLQEQLGSGFWKFFCCWWPPQYEGLNDDLESASRLFNRGGNFGPGAGGGSPLEFHQRKK</sequence>
<evidence type="ECO:0000313" key="1">
    <source>
        <dbReference type="EMBL" id="ACD83674.1"/>
    </source>
</evidence>
<dbReference type="eggNOG" id="ENOG5030KZD">
    <property type="taxonomic scope" value="Bacteria"/>
</dbReference>
<dbReference type="STRING" id="481448.Minf_1620"/>
<name>B3DWL1_METI4</name>
<dbReference type="EMBL" id="CP000975">
    <property type="protein sequence ID" value="ACD83674.1"/>
    <property type="molecule type" value="Genomic_DNA"/>
</dbReference>
<organism evidence="1 2">
    <name type="scientific">Methylacidiphilum infernorum (isolate V4)</name>
    <name type="common">Methylokorus infernorum (strain V4)</name>
    <dbReference type="NCBI Taxonomy" id="481448"/>
    <lineage>
        <taxon>Bacteria</taxon>
        <taxon>Pseudomonadati</taxon>
        <taxon>Verrucomicrobiota</taxon>
        <taxon>Methylacidiphilae</taxon>
        <taxon>Methylacidiphilales</taxon>
        <taxon>Methylacidiphilaceae</taxon>
        <taxon>Methylacidiphilum (ex Ratnadevi et al. 2023)</taxon>
    </lineage>
</organism>